<organism evidence="1 2">
    <name type="scientific">Acinetobacter baumannii</name>
    <dbReference type="NCBI Taxonomy" id="470"/>
    <lineage>
        <taxon>Bacteria</taxon>
        <taxon>Pseudomonadati</taxon>
        <taxon>Pseudomonadota</taxon>
        <taxon>Gammaproteobacteria</taxon>
        <taxon>Moraxellales</taxon>
        <taxon>Moraxellaceae</taxon>
        <taxon>Acinetobacter</taxon>
        <taxon>Acinetobacter calcoaceticus/baumannii complex</taxon>
    </lineage>
</organism>
<accession>A0AA45B897</accession>
<evidence type="ECO:0000313" key="2">
    <source>
        <dbReference type="Proteomes" id="UP000233757"/>
    </source>
</evidence>
<protein>
    <submittedName>
        <fullName evidence="1">Uncharacterized protein</fullName>
    </submittedName>
</protein>
<dbReference type="EMBL" id="PHJU02000022">
    <property type="protein sequence ID" value="PQL83524.1"/>
    <property type="molecule type" value="Genomic_DNA"/>
</dbReference>
<dbReference type="AlphaFoldDB" id="A0AA45B897"/>
<evidence type="ECO:0000313" key="1">
    <source>
        <dbReference type="EMBL" id="PQL83524.1"/>
    </source>
</evidence>
<sequence length="212" mass="23490">MELNIMSVDKDSLKAGAELLEVVIDTFITPEGLVKEIPVVGSIFSLAEACSTFRNKRFAKRVAAFLTNFSSDEFERFKKAIANKSNEDLGEEILSVIENLEKEVQVNMIARATKMHIALLEEGHSQASVKYILDHNLHIIKQLDSHLLAGLHAIYGSQNSVRISSVDQALYNLGLLKQAQEIAYIGAEVMPNLSFESSIEGLSFYKKIVCGD</sequence>
<dbReference type="Proteomes" id="UP000233757">
    <property type="component" value="Unassembled WGS sequence"/>
</dbReference>
<comment type="caution">
    <text evidence="1">The sequence shown here is derived from an EMBL/GenBank/DDBJ whole genome shotgun (WGS) entry which is preliminary data.</text>
</comment>
<proteinExistence type="predicted"/>
<gene>
    <name evidence="1" type="ORF">CV954_009385</name>
</gene>
<name>A0AA45B897_ACIBA</name>
<reference evidence="1 2" key="1">
    <citation type="submission" date="2018-02" db="EMBL/GenBank/DDBJ databases">
        <title>Acinetobacter baumanii whole genome sequence.</title>
        <authorList>
            <person name="Qasim Z.J."/>
        </authorList>
    </citation>
    <scope>NUCLEOTIDE SEQUENCE [LARGE SCALE GENOMIC DNA]</scope>
    <source>
        <strain evidence="1 2">ZQ8</strain>
    </source>
</reference>